<evidence type="ECO:0000313" key="1">
    <source>
        <dbReference type="EMBL" id="RYB07009.1"/>
    </source>
</evidence>
<organism evidence="1 2">
    <name type="scientific">Lichenibacterium ramalinae</name>
    <dbReference type="NCBI Taxonomy" id="2316527"/>
    <lineage>
        <taxon>Bacteria</taxon>
        <taxon>Pseudomonadati</taxon>
        <taxon>Pseudomonadota</taxon>
        <taxon>Alphaproteobacteria</taxon>
        <taxon>Hyphomicrobiales</taxon>
        <taxon>Lichenihabitantaceae</taxon>
        <taxon>Lichenibacterium</taxon>
    </lineage>
</organism>
<evidence type="ECO:0008006" key="3">
    <source>
        <dbReference type="Google" id="ProtNLM"/>
    </source>
</evidence>
<dbReference type="Gene3D" id="1.25.40.10">
    <property type="entry name" value="Tetratricopeptide repeat domain"/>
    <property type="match status" value="1"/>
</dbReference>
<proteinExistence type="predicted"/>
<dbReference type="EMBL" id="QYBC01000002">
    <property type="protein sequence ID" value="RYB07009.1"/>
    <property type="molecule type" value="Genomic_DNA"/>
</dbReference>
<sequence>MARSRRDLMLLARKITSAAAMLRIHGLSETADLARIRAREAYVAHRPVPADPARRARLLSATFNRNSLLTAVTVAPDDLAGCRDAVLAPYMRHRFAEAAAAAGRLATLTPLETAVLADGLLGTWDFAAIAAALPAWTRTVAGTPFARRIDQTGRRAALRLGRLAEAARDIERIGDDVGSLVLRGDVLDAVGRLDEAGPAYEAAIGRDGTDPDARQGYAFHLLKRGRIRDGLASWSAADALLGTYPLRRHRPHWTGAALGRRRLMVLFEHGLGDMLQVARFLPRLLARAPDATILGRVPAPLLGLMARSFPEIRFVSEDAREPDYDVFVPSMQLAAVLEAEDLAPRGRYIDLGPPAPRPAGDRPRIGICWRGHPRQYEHTRSIPLDTFAALFGRRDVDFTVLLNRLTPEEAARLAREDHVAVPSIRDFVDLAALVASCDLVVSVDTAVVHLAGAGGAPTLLLSRPDSCWRWGAAGPVGPWYDSVEVLRHDGDMDWPRLLGTAADRIRARCRAPALV</sequence>
<comment type="caution">
    <text evidence="1">The sequence shown here is derived from an EMBL/GenBank/DDBJ whole genome shotgun (WGS) entry which is preliminary data.</text>
</comment>
<dbReference type="RefSeq" id="WP_129217550.1">
    <property type="nucleotide sequence ID" value="NZ_QYBC01000002.1"/>
</dbReference>
<dbReference type="Pfam" id="PF01075">
    <property type="entry name" value="Glyco_transf_9"/>
    <property type="match status" value="1"/>
</dbReference>
<dbReference type="SUPFAM" id="SSF48452">
    <property type="entry name" value="TPR-like"/>
    <property type="match status" value="1"/>
</dbReference>
<reference evidence="1 2" key="1">
    <citation type="submission" date="2018-09" db="EMBL/GenBank/DDBJ databases">
        <authorList>
            <person name="Grouzdev D.S."/>
            <person name="Krutkina M.S."/>
        </authorList>
    </citation>
    <scope>NUCLEOTIDE SEQUENCE [LARGE SCALE GENOMIC DNA]</scope>
    <source>
        <strain evidence="1 2">RmlP001</strain>
    </source>
</reference>
<dbReference type="AlphaFoldDB" id="A0A4Q2RK93"/>
<accession>A0A4Q2RK93</accession>
<dbReference type="InterPro" id="IPR002201">
    <property type="entry name" value="Glyco_trans_9"/>
</dbReference>
<evidence type="ECO:0000313" key="2">
    <source>
        <dbReference type="Proteomes" id="UP000289411"/>
    </source>
</evidence>
<protein>
    <recommendedName>
        <fullName evidence="3">Glycosyltransferase family 9 protein</fullName>
    </recommendedName>
</protein>
<name>A0A4Q2RK93_9HYPH</name>
<dbReference type="GO" id="GO:0016757">
    <property type="term" value="F:glycosyltransferase activity"/>
    <property type="evidence" value="ECO:0007669"/>
    <property type="project" value="InterPro"/>
</dbReference>
<keyword evidence="2" id="KW-1185">Reference proteome</keyword>
<dbReference type="SUPFAM" id="SSF53756">
    <property type="entry name" value="UDP-Glycosyltransferase/glycogen phosphorylase"/>
    <property type="match status" value="1"/>
</dbReference>
<dbReference type="InterPro" id="IPR011990">
    <property type="entry name" value="TPR-like_helical_dom_sf"/>
</dbReference>
<reference evidence="1 2" key="2">
    <citation type="submission" date="2019-02" db="EMBL/GenBank/DDBJ databases">
        <title>'Lichenibacterium ramalinii' gen. nov. sp. nov., 'Lichenibacterium minor' gen. nov. sp. nov.</title>
        <authorList>
            <person name="Pankratov T."/>
        </authorList>
    </citation>
    <scope>NUCLEOTIDE SEQUENCE [LARGE SCALE GENOMIC DNA]</scope>
    <source>
        <strain evidence="1 2">RmlP001</strain>
    </source>
</reference>
<dbReference type="OrthoDB" id="6193797at2"/>
<dbReference type="Gene3D" id="3.40.50.2000">
    <property type="entry name" value="Glycogen Phosphorylase B"/>
    <property type="match status" value="1"/>
</dbReference>
<dbReference type="Proteomes" id="UP000289411">
    <property type="component" value="Unassembled WGS sequence"/>
</dbReference>
<gene>
    <name evidence="1" type="ORF">D3272_02695</name>
</gene>